<gene>
    <name evidence="1" type="ORF">ACFO0S_02505</name>
</gene>
<keyword evidence="2" id="KW-1185">Reference proteome</keyword>
<proteinExistence type="predicted"/>
<sequence length="255" mass="29061">MCLIAFHLHDHPTYAFIMAANRDEFYDRPTAPARFWEEHPELLAGKDFHAGGTWLGISKTGRIAALTNYRDPLSVQQDLISRGDIVKDFLTSSEPPKEFIDKLEDQKMSYNGFNVLLGTPKEMYYYSNMKSSGHLIPEGTHALSNKFLNTPWPKVDTARTLLSEYVDTNDEVNHEILLDFMVKTDQAQDHLLPDTGVGLDLERKLSSMFIHMPNYGTRCTTVITITHDGHVEFSERSYEETTVSSEVSYTFRIDG</sequence>
<dbReference type="PANTHER" id="PTHR17985:SF8">
    <property type="entry name" value="TRANSPORT AND GOLGI ORGANIZATION PROTEIN 2 HOMOLOG"/>
    <property type="match status" value="1"/>
</dbReference>
<reference evidence="2" key="1">
    <citation type="journal article" date="2019" name="Int. J. Syst. Evol. Microbiol.">
        <title>The Global Catalogue of Microorganisms (GCM) 10K type strain sequencing project: providing services to taxonomists for standard genome sequencing and annotation.</title>
        <authorList>
            <consortium name="The Broad Institute Genomics Platform"/>
            <consortium name="The Broad Institute Genome Sequencing Center for Infectious Disease"/>
            <person name="Wu L."/>
            <person name="Ma J."/>
        </authorList>
    </citation>
    <scope>NUCLEOTIDE SEQUENCE [LARGE SCALE GENOMIC DNA]</scope>
    <source>
        <strain evidence="2">CCUG 50353</strain>
    </source>
</reference>
<dbReference type="RefSeq" id="WP_378139824.1">
    <property type="nucleotide sequence ID" value="NZ_JBHSEF010000009.1"/>
</dbReference>
<name>A0ABV8UTX6_9BACL</name>
<evidence type="ECO:0000313" key="2">
    <source>
        <dbReference type="Proteomes" id="UP001595733"/>
    </source>
</evidence>
<dbReference type="Pfam" id="PF05742">
    <property type="entry name" value="TANGO2"/>
    <property type="match status" value="1"/>
</dbReference>
<organism evidence="1 2">
    <name type="scientific">Chryseomicrobium palamuruense</name>
    <dbReference type="NCBI Taxonomy" id="682973"/>
    <lineage>
        <taxon>Bacteria</taxon>
        <taxon>Bacillati</taxon>
        <taxon>Bacillota</taxon>
        <taxon>Bacilli</taxon>
        <taxon>Bacillales</taxon>
        <taxon>Caryophanaceae</taxon>
        <taxon>Chryseomicrobium</taxon>
    </lineage>
</organism>
<protein>
    <submittedName>
        <fullName evidence="1">NRDE family protein</fullName>
    </submittedName>
</protein>
<accession>A0ABV8UTX6</accession>
<dbReference type="InterPro" id="IPR008551">
    <property type="entry name" value="TANGO2"/>
</dbReference>
<comment type="caution">
    <text evidence="1">The sequence shown here is derived from an EMBL/GenBank/DDBJ whole genome shotgun (WGS) entry which is preliminary data.</text>
</comment>
<dbReference type="Proteomes" id="UP001595733">
    <property type="component" value="Unassembled WGS sequence"/>
</dbReference>
<evidence type="ECO:0000313" key="1">
    <source>
        <dbReference type="EMBL" id="MFC4353938.1"/>
    </source>
</evidence>
<dbReference type="EMBL" id="JBHSEF010000009">
    <property type="protein sequence ID" value="MFC4353938.1"/>
    <property type="molecule type" value="Genomic_DNA"/>
</dbReference>
<dbReference type="PANTHER" id="PTHR17985">
    <property type="entry name" value="SER/THR-RICH PROTEIN T10 IN DGCR REGION"/>
    <property type="match status" value="1"/>
</dbReference>